<proteinExistence type="predicted"/>
<dbReference type="KEGG" id="lsx:H8B22_13385"/>
<dbReference type="EMBL" id="CP060820">
    <property type="protein sequence ID" value="QNP40449.1"/>
    <property type="molecule type" value="Genomic_DNA"/>
</dbReference>
<dbReference type="Proteomes" id="UP000516018">
    <property type="component" value="Chromosome"/>
</dbReference>
<evidence type="ECO:0000313" key="1">
    <source>
        <dbReference type="EMBL" id="QNP40449.1"/>
    </source>
</evidence>
<accession>A0A7H0FWN3</accession>
<protein>
    <submittedName>
        <fullName evidence="1">Uncharacterized protein</fullName>
    </submittedName>
</protein>
<reference evidence="1 2" key="1">
    <citation type="submission" date="2020-08" db="EMBL/GenBank/DDBJ databases">
        <title>Lysobacter sp. II4 sp. nov., isolated from soil.</title>
        <authorList>
            <person name="Woo C.Y."/>
            <person name="Kim J."/>
        </authorList>
    </citation>
    <scope>NUCLEOTIDE SEQUENCE [LARGE SCALE GENOMIC DNA]</scope>
    <source>
        <strain evidence="1 2">II4</strain>
    </source>
</reference>
<name>A0A7H0FWN3_9GAMM</name>
<organism evidence="1 2">
    <name type="scientific">Agrilutibacter terrestris</name>
    <dbReference type="NCBI Taxonomy" id="2865112"/>
    <lineage>
        <taxon>Bacteria</taxon>
        <taxon>Pseudomonadati</taxon>
        <taxon>Pseudomonadota</taxon>
        <taxon>Gammaproteobacteria</taxon>
        <taxon>Lysobacterales</taxon>
        <taxon>Lysobacteraceae</taxon>
        <taxon>Agrilutibacter</taxon>
    </lineage>
</organism>
<dbReference type="RefSeq" id="WP_187711890.1">
    <property type="nucleotide sequence ID" value="NZ_CP060820.1"/>
</dbReference>
<sequence>MAAIWFGKVRLSLPALVYINGYLSADEEIGLRAAGINFLSAEVMVCKEYFRSEIPGWIVDLDGCFREFSPTGKRRSWARPLRFLWRFTLSEYRATLPRTITVGELREKIRGIKADREVVAHLKNYLEQLRAEEPITQDVLRKWPI</sequence>
<keyword evidence="2" id="KW-1185">Reference proteome</keyword>
<dbReference type="AlphaFoldDB" id="A0A7H0FWN3"/>
<gene>
    <name evidence="1" type="ORF">H8B22_13385</name>
</gene>
<evidence type="ECO:0000313" key="2">
    <source>
        <dbReference type="Proteomes" id="UP000516018"/>
    </source>
</evidence>